<dbReference type="InterPro" id="IPR005828">
    <property type="entry name" value="MFS_sugar_transport-like"/>
</dbReference>
<reference evidence="10" key="1">
    <citation type="submission" date="2021-02" db="EMBL/GenBank/DDBJ databases">
        <title>Sequencing the genomes of 1000 actinobacteria strains.</title>
        <authorList>
            <person name="Klenk H.-P."/>
        </authorList>
    </citation>
    <scope>NUCLEOTIDE SEQUENCE</scope>
    <source>
        <strain evidence="10">DSM 22850</strain>
    </source>
</reference>
<keyword evidence="2" id="KW-0813">Transport</keyword>
<evidence type="ECO:0000256" key="5">
    <source>
        <dbReference type="ARBA" id="ARBA00022847"/>
    </source>
</evidence>
<dbReference type="Pfam" id="PF00083">
    <property type="entry name" value="Sugar_tr"/>
    <property type="match status" value="1"/>
</dbReference>
<evidence type="ECO:0000256" key="8">
    <source>
        <dbReference type="SAM" id="Phobius"/>
    </source>
</evidence>
<keyword evidence="7 8" id="KW-0472">Membrane</keyword>
<keyword evidence="5" id="KW-0769">Symport</keyword>
<feature type="transmembrane region" description="Helical" evidence="8">
    <location>
        <begin position="289"/>
        <end position="306"/>
    </location>
</feature>
<feature type="transmembrane region" description="Helical" evidence="8">
    <location>
        <begin position="57"/>
        <end position="79"/>
    </location>
</feature>
<sequence>MTTTRSTTEQHHRVETRRALVGTGFGNALEWFDWAIYATFAPFFASSFFNSDNPVSAFLSTLVVFAVGFVGRPIGGFIFGRLGDRIGRRTAMSLTVGLIAAGGLLIGVSPTYDTIGVWASVLLLVARLTQGLAYGGEQPTAGAYLSERAPAKRRGLWASLIYSSGTVGVMAGMLLGAVLSAVLGAETMAAWGWRVPFIIAGLGGLYALWMRRSMPETEQFTEQIEVVLEDQTAEAAKKPGFFADMWTMRRSVMQVVGMTMGMTVAYYYWVVASSSYSISVLGADPTATLLAGVASNVLFIAFLPFWGMLSDRIGRRPVMLFGYVGLLVTLFPLSALIDGNPVHLFFAMTGAAVFLTAILSISPAVMSEIFPTRVRTVGVAVPLAVATAIFGGTSLYLQTWLTTTYGAHAFLIYLSVLLVISAYTIYRLPETKGRVLTDDTETFTDAVSVPAEAARASLK</sequence>
<organism evidence="10 11">
    <name type="scientific">Leucobacter exalbidus</name>
    <dbReference type="NCBI Taxonomy" id="662960"/>
    <lineage>
        <taxon>Bacteria</taxon>
        <taxon>Bacillati</taxon>
        <taxon>Actinomycetota</taxon>
        <taxon>Actinomycetes</taxon>
        <taxon>Micrococcales</taxon>
        <taxon>Microbacteriaceae</taxon>
        <taxon>Leucobacter</taxon>
    </lineage>
</organism>
<dbReference type="RefSeq" id="WP_209704640.1">
    <property type="nucleotide sequence ID" value="NZ_JAFIDA010000001.1"/>
</dbReference>
<dbReference type="EMBL" id="JAFIDA010000001">
    <property type="protein sequence ID" value="MBP1325626.1"/>
    <property type="molecule type" value="Genomic_DNA"/>
</dbReference>
<dbReference type="InterPro" id="IPR036259">
    <property type="entry name" value="MFS_trans_sf"/>
</dbReference>
<feature type="transmembrane region" description="Helical" evidence="8">
    <location>
        <begin position="20"/>
        <end position="45"/>
    </location>
</feature>
<dbReference type="GO" id="GO:0015293">
    <property type="term" value="F:symporter activity"/>
    <property type="evidence" value="ECO:0007669"/>
    <property type="project" value="UniProtKB-KW"/>
</dbReference>
<feature type="transmembrane region" description="Helical" evidence="8">
    <location>
        <begin position="156"/>
        <end position="185"/>
    </location>
</feature>
<evidence type="ECO:0000313" key="10">
    <source>
        <dbReference type="EMBL" id="MBP1325626.1"/>
    </source>
</evidence>
<evidence type="ECO:0000256" key="4">
    <source>
        <dbReference type="ARBA" id="ARBA00022692"/>
    </source>
</evidence>
<feature type="transmembrane region" description="Helical" evidence="8">
    <location>
        <begin position="318"/>
        <end position="337"/>
    </location>
</feature>
<keyword evidence="11" id="KW-1185">Reference proteome</keyword>
<feature type="transmembrane region" description="Helical" evidence="8">
    <location>
        <begin position="405"/>
        <end position="426"/>
    </location>
</feature>
<keyword evidence="4 8" id="KW-0812">Transmembrane</keyword>
<evidence type="ECO:0000313" key="11">
    <source>
        <dbReference type="Proteomes" id="UP000675163"/>
    </source>
</evidence>
<evidence type="ECO:0000256" key="2">
    <source>
        <dbReference type="ARBA" id="ARBA00022448"/>
    </source>
</evidence>
<feature type="transmembrane region" description="Helical" evidence="8">
    <location>
        <begin position="191"/>
        <end position="209"/>
    </location>
</feature>
<proteinExistence type="predicted"/>
<evidence type="ECO:0000259" key="9">
    <source>
        <dbReference type="PROSITE" id="PS50850"/>
    </source>
</evidence>
<protein>
    <submittedName>
        <fullName evidence="10">MHS family alpha-ketoglutarate permease-like MFS transporter</fullName>
    </submittedName>
</protein>
<dbReference type="Proteomes" id="UP000675163">
    <property type="component" value="Unassembled WGS sequence"/>
</dbReference>
<comment type="caution">
    <text evidence="10">The sequence shown here is derived from an EMBL/GenBank/DDBJ whole genome shotgun (WGS) entry which is preliminary data.</text>
</comment>
<dbReference type="PANTHER" id="PTHR43528">
    <property type="entry name" value="ALPHA-KETOGLUTARATE PERMEASE"/>
    <property type="match status" value="1"/>
</dbReference>
<dbReference type="SUPFAM" id="SSF103473">
    <property type="entry name" value="MFS general substrate transporter"/>
    <property type="match status" value="1"/>
</dbReference>
<evidence type="ECO:0000256" key="7">
    <source>
        <dbReference type="ARBA" id="ARBA00023136"/>
    </source>
</evidence>
<feature type="transmembrane region" description="Helical" evidence="8">
    <location>
        <begin position="377"/>
        <end position="399"/>
    </location>
</feature>
<feature type="transmembrane region" description="Helical" evidence="8">
    <location>
        <begin position="91"/>
        <end position="109"/>
    </location>
</feature>
<comment type="subcellular location">
    <subcellularLocation>
        <location evidence="1">Cell membrane</location>
        <topology evidence="1">Multi-pass membrane protein</topology>
    </subcellularLocation>
</comment>
<feature type="domain" description="Major facilitator superfamily (MFS) profile" evidence="9">
    <location>
        <begin position="19"/>
        <end position="432"/>
    </location>
</feature>
<dbReference type="AlphaFoldDB" id="A0A940PUS6"/>
<dbReference type="GO" id="GO:0005886">
    <property type="term" value="C:plasma membrane"/>
    <property type="evidence" value="ECO:0007669"/>
    <property type="project" value="UniProtKB-SubCell"/>
</dbReference>
<evidence type="ECO:0000256" key="6">
    <source>
        <dbReference type="ARBA" id="ARBA00022989"/>
    </source>
</evidence>
<keyword evidence="6 8" id="KW-1133">Transmembrane helix</keyword>
<evidence type="ECO:0000256" key="3">
    <source>
        <dbReference type="ARBA" id="ARBA00022475"/>
    </source>
</evidence>
<dbReference type="InterPro" id="IPR020846">
    <property type="entry name" value="MFS_dom"/>
</dbReference>
<accession>A0A940PUS6</accession>
<dbReference type="PROSITE" id="PS50850">
    <property type="entry name" value="MFS"/>
    <property type="match status" value="1"/>
</dbReference>
<feature type="transmembrane region" description="Helical" evidence="8">
    <location>
        <begin position="251"/>
        <end position="269"/>
    </location>
</feature>
<feature type="transmembrane region" description="Helical" evidence="8">
    <location>
        <begin position="115"/>
        <end position="135"/>
    </location>
</feature>
<feature type="transmembrane region" description="Helical" evidence="8">
    <location>
        <begin position="343"/>
        <end position="365"/>
    </location>
</feature>
<keyword evidence="3" id="KW-1003">Cell membrane</keyword>
<dbReference type="Gene3D" id="1.20.1250.20">
    <property type="entry name" value="MFS general substrate transporter like domains"/>
    <property type="match status" value="1"/>
</dbReference>
<dbReference type="PANTHER" id="PTHR43528:SF1">
    <property type="entry name" value="ALPHA-KETOGLUTARATE PERMEASE"/>
    <property type="match status" value="1"/>
</dbReference>
<dbReference type="InterPro" id="IPR051084">
    <property type="entry name" value="H+-coupled_symporters"/>
</dbReference>
<name>A0A940PUS6_9MICO</name>
<evidence type="ECO:0000256" key="1">
    <source>
        <dbReference type="ARBA" id="ARBA00004651"/>
    </source>
</evidence>
<gene>
    <name evidence="10" type="ORF">JOF28_000858</name>
</gene>